<sequence length="525" mass="57152">PMGPEKQNAPGFKYLLRYKHQDATEWTPVIEIPDWTVSQYTVEPTETFQAYDITIQTANEEGSGPAPIATVGFSGEDVPNAEPTNVSVAVKGPTEINVMWNSVPSENLRGNLRGYKVRYSSESLTVQRQKREVETIVKVYDQSPAIMDDVTPYSRYTIDVAAFNNAGDGPYSAPVNAETPEGVPGPVANYVLTPLSAGFYLKWDFPDQPNGIVVGYLIKYQKMSGTEVGSEIIVDVPDGLIDRKKIGGLKEEVKYRVSIAAYTVIGEGESIVKEEFTRENGPPSVPEAPLFPLVGVNSINVTWVPDEEGPSVDEYEVYYRKSGSEEWILAGKVDPMDKNYLVIEDLDSGTTYDVRVRAVNSMGDADGPVSVVTTAGAGALATESSFVTEGWFIGLMCVIVFLLIILLIICIIKRNKGGKYHVSEKEDQLHGDIESMPHKDDDGGFGEYKGKDSPDAPDGKKPDGSQGGSTKGGSETDSMAEYGDQDTGQFNEDGSFIGQYGDEKKRKQQEAEADNASPAAFSTFV</sequence>
<organism evidence="12 13">
    <name type="scientific">Saccoglossus kowalevskii</name>
    <name type="common">Acorn worm</name>
    <dbReference type="NCBI Taxonomy" id="10224"/>
    <lineage>
        <taxon>Eukaryota</taxon>
        <taxon>Metazoa</taxon>
        <taxon>Hemichordata</taxon>
        <taxon>Enteropneusta</taxon>
        <taxon>Harrimaniidae</taxon>
        <taxon>Saccoglossus</taxon>
    </lineage>
</organism>
<feature type="compositionally biased region" description="Basic and acidic residues" evidence="9">
    <location>
        <begin position="429"/>
        <end position="463"/>
    </location>
</feature>
<dbReference type="PANTHER" id="PTHR44170">
    <property type="entry name" value="PROTEIN SIDEKICK"/>
    <property type="match status" value="1"/>
</dbReference>
<dbReference type="Proteomes" id="UP000694865">
    <property type="component" value="Unplaced"/>
</dbReference>
<keyword evidence="5 10" id="KW-1133">Transmembrane helix</keyword>
<dbReference type="InterPro" id="IPR036116">
    <property type="entry name" value="FN3_sf"/>
</dbReference>
<dbReference type="Gene3D" id="2.60.40.10">
    <property type="entry name" value="Immunoglobulins"/>
    <property type="match status" value="4"/>
</dbReference>
<evidence type="ECO:0000256" key="6">
    <source>
        <dbReference type="ARBA" id="ARBA00023136"/>
    </source>
</evidence>
<keyword evidence="8" id="KW-0393">Immunoglobulin domain</keyword>
<evidence type="ECO:0000256" key="10">
    <source>
        <dbReference type="SAM" id="Phobius"/>
    </source>
</evidence>
<dbReference type="SUPFAM" id="SSF49265">
    <property type="entry name" value="Fibronectin type III"/>
    <property type="match status" value="3"/>
</dbReference>
<evidence type="ECO:0000256" key="3">
    <source>
        <dbReference type="ARBA" id="ARBA00022729"/>
    </source>
</evidence>
<comment type="subcellular location">
    <subcellularLocation>
        <location evidence="1">Membrane</location>
        <topology evidence="1">Single-pass membrane protein</topology>
    </subcellularLocation>
</comment>
<dbReference type="PANTHER" id="PTHR44170:SF6">
    <property type="entry name" value="CONTACTIN"/>
    <property type="match status" value="1"/>
</dbReference>
<evidence type="ECO:0000256" key="1">
    <source>
        <dbReference type="ARBA" id="ARBA00004167"/>
    </source>
</evidence>
<evidence type="ECO:0000256" key="8">
    <source>
        <dbReference type="ARBA" id="ARBA00023319"/>
    </source>
</evidence>
<evidence type="ECO:0000256" key="4">
    <source>
        <dbReference type="ARBA" id="ARBA00022889"/>
    </source>
</evidence>
<name>A0ABM0MZT4_SACKO</name>
<dbReference type="RefSeq" id="XP_006825525.1">
    <property type="nucleotide sequence ID" value="XM_006825462.1"/>
</dbReference>
<feature type="compositionally biased region" description="Basic and acidic residues" evidence="9">
    <location>
        <begin position="501"/>
        <end position="510"/>
    </location>
</feature>
<evidence type="ECO:0000313" key="12">
    <source>
        <dbReference type="Proteomes" id="UP000694865"/>
    </source>
</evidence>
<evidence type="ECO:0000256" key="2">
    <source>
        <dbReference type="ARBA" id="ARBA00022692"/>
    </source>
</evidence>
<feature type="transmembrane region" description="Helical" evidence="10">
    <location>
        <begin position="391"/>
        <end position="412"/>
    </location>
</feature>
<dbReference type="InterPro" id="IPR026966">
    <property type="entry name" value="Neurofascin/L1/NrCAM_C"/>
</dbReference>
<dbReference type="Pfam" id="PF00041">
    <property type="entry name" value="fn3"/>
    <property type="match status" value="2"/>
</dbReference>
<keyword evidence="6 10" id="KW-0472">Membrane</keyword>
<proteinExistence type="predicted"/>
<dbReference type="InterPro" id="IPR003961">
    <property type="entry name" value="FN3_dom"/>
</dbReference>
<gene>
    <name evidence="13" type="primary">Nrcam</name>
</gene>
<dbReference type="Pfam" id="PF13882">
    <property type="entry name" value="Bravo_FIGEY"/>
    <property type="match status" value="1"/>
</dbReference>
<dbReference type="InterPro" id="IPR056754">
    <property type="entry name" value="DSCAM/DSCAML_C"/>
</dbReference>
<dbReference type="GeneID" id="100313687"/>
<evidence type="ECO:0000259" key="11">
    <source>
        <dbReference type="PROSITE" id="PS50853"/>
    </source>
</evidence>
<feature type="region of interest" description="Disordered" evidence="9">
    <location>
        <begin position="429"/>
        <end position="525"/>
    </location>
</feature>
<dbReference type="CDD" id="cd00063">
    <property type="entry name" value="FN3"/>
    <property type="match status" value="4"/>
</dbReference>
<dbReference type="PROSITE" id="PS50853">
    <property type="entry name" value="FN3"/>
    <property type="match status" value="4"/>
</dbReference>
<accession>A0ABM0MZT4</accession>
<keyword evidence="7" id="KW-1015">Disulfide bond</keyword>
<keyword evidence="3" id="KW-0732">Signal</keyword>
<feature type="non-terminal residue" evidence="13">
    <location>
        <position position="1"/>
    </location>
</feature>
<evidence type="ECO:0000313" key="13">
    <source>
        <dbReference type="RefSeq" id="XP_006825525.1"/>
    </source>
</evidence>
<feature type="domain" description="Fibronectin type-III" evidence="11">
    <location>
        <begin position="183"/>
        <end position="283"/>
    </location>
</feature>
<reference evidence="13" key="1">
    <citation type="submission" date="2025-08" db="UniProtKB">
        <authorList>
            <consortium name="RefSeq"/>
        </authorList>
    </citation>
    <scope>IDENTIFICATION</scope>
    <source>
        <tissue evidence="13">Testes</tissue>
    </source>
</reference>
<keyword evidence="4" id="KW-0130">Cell adhesion</keyword>
<dbReference type="SMART" id="SM00060">
    <property type="entry name" value="FN3"/>
    <property type="match status" value="3"/>
</dbReference>
<keyword evidence="2 10" id="KW-0812">Transmembrane</keyword>
<dbReference type="InterPro" id="IPR013783">
    <property type="entry name" value="Ig-like_fold"/>
</dbReference>
<evidence type="ECO:0000256" key="9">
    <source>
        <dbReference type="SAM" id="MobiDB-lite"/>
    </source>
</evidence>
<evidence type="ECO:0000256" key="5">
    <source>
        <dbReference type="ARBA" id="ARBA00022989"/>
    </source>
</evidence>
<protein>
    <submittedName>
        <fullName evidence="13">Neuronal cell adhesion molecule</fullName>
    </submittedName>
</protein>
<dbReference type="Pfam" id="PF25059">
    <property type="entry name" value="FN3_DSCAM-DSCAML_C"/>
    <property type="match status" value="1"/>
</dbReference>
<feature type="domain" description="Fibronectin type-III" evidence="11">
    <location>
        <begin position="285"/>
        <end position="380"/>
    </location>
</feature>
<feature type="domain" description="Fibronectin type-III" evidence="11">
    <location>
        <begin position="82"/>
        <end position="182"/>
    </location>
</feature>
<feature type="domain" description="Fibronectin type-III" evidence="11">
    <location>
        <begin position="1"/>
        <end position="77"/>
    </location>
</feature>
<keyword evidence="12" id="KW-1185">Reference proteome</keyword>
<evidence type="ECO:0000256" key="7">
    <source>
        <dbReference type="ARBA" id="ARBA00023157"/>
    </source>
</evidence>